<dbReference type="Proteomes" id="UP000010467">
    <property type="component" value="Chromosome"/>
</dbReference>
<evidence type="ECO:0000313" key="2">
    <source>
        <dbReference type="Proteomes" id="UP000010467"/>
    </source>
</evidence>
<organism evidence="1 2">
    <name type="scientific">Deinococcus peraridilitoris (strain DSM 19664 / LMG 22246 / CIP 109416 / KR-200)</name>
    <dbReference type="NCBI Taxonomy" id="937777"/>
    <lineage>
        <taxon>Bacteria</taxon>
        <taxon>Thermotogati</taxon>
        <taxon>Deinococcota</taxon>
        <taxon>Deinococci</taxon>
        <taxon>Deinococcales</taxon>
        <taxon>Deinococcaceae</taxon>
        <taxon>Deinococcus</taxon>
    </lineage>
</organism>
<dbReference type="InterPro" id="IPR043721">
    <property type="entry name" value="DUF5662"/>
</dbReference>
<gene>
    <name evidence="1" type="ordered locus">Deipe_0445</name>
</gene>
<protein>
    <submittedName>
        <fullName evidence="1">Uncharacterized protein</fullName>
    </submittedName>
</protein>
<reference evidence="2" key="1">
    <citation type="submission" date="2012-03" db="EMBL/GenBank/DDBJ databases">
        <title>Complete sequence of chromosome of Deinococcus peraridilitoris DSM 19664.</title>
        <authorList>
            <person name="Lucas S."/>
            <person name="Copeland A."/>
            <person name="Lapidus A."/>
            <person name="Glavina del Rio T."/>
            <person name="Dalin E."/>
            <person name="Tice H."/>
            <person name="Bruce D."/>
            <person name="Goodwin L."/>
            <person name="Pitluck S."/>
            <person name="Peters L."/>
            <person name="Mikhailova N."/>
            <person name="Lu M."/>
            <person name="Kyrpides N."/>
            <person name="Mavromatis K."/>
            <person name="Ivanova N."/>
            <person name="Brettin T."/>
            <person name="Detter J.C."/>
            <person name="Han C."/>
            <person name="Larimer F."/>
            <person name="Land M."/>
            <person name="Hauser L."/>
            <person name="Markowitz V."/>
            <person name="Cheng J.-F."/>
            <person name="Hugenholtz P."/>
            <person name="Woyke T."/>
            <person name="Wu D."/>
            <person name="Pukall R."/>
            <person name="Steenblock K."/>
            <person name="Brambilla E."/>
            <person name="Klenk H.-P."/>
            <person name="Eisen J.A."/>
        </authorList>
    </citation>
    <scope>NUCLEOTIDE SEQUENCE [LARGE SCALE GENOMIC DNA]</scope>
    <source>
        <strain evidence="2">DSM 19664 / LMG 22246 / CIP 109416 / KR-200</strain>
    </source>
</reference>
<dbReference type="AlphaFoldDB" id="K9ZYP1"/>
<dbReference type="OrthoDB" id="8449062at2"/>
<dbReference type="STRING" id="937777.Deipe_0445"/>
<dbReference type="EMBL" id="CP003382">
    <property type="protein sequence ID" value="AFZ66042.1"/>
    <property type="molecule type" value="Genomic_DNA"/>
</dbReference>
<dbReference type="RefSeq" id="WP_015234352.1">
    <property type="nucleotide sequence ID" value="NC_019793.1"/>
</dbReference>
<dbReference type="Pfam" id="PF18907">
    <property type="entry name" value="DUF5662"/>
    <property type="match status" value="1"/>
</dbReference>
<evidence type="ECO:0000313" key="1">
    <source>
        <dbReference type="EMBL" id="AFZ66042.1"/>
    </source>
</evidence>
<dbReference type="eggNOG" id="ENOG5032SXE">
    <property type="taxonomic scope" value="Bacteria"/>
</dbReference>
<name>K9ZYP1_DEIPD</name>
<proteinExistence type="predicted"/>
<dbReference type="HOGENOM" id="CLU_1632113_0_0_0"/>
<dbReference type="PATRIC" id="fig|937777.3.peg.452"/>
<keyword evidence="2" id="KW-1185">Reference proteome</keyword>
<sequence length="152" mass="17872">MTYDSRPDTHEHINQVRAYLMRATHELLYRSEEHDRSKLLSPEVEVFNRVTPRLRELTYGSAEYKASLAEMGEALTHHYQHNRHHPEYHENGIKDMNLIDVLEMLCDWAAACKRHADGDIYKSIRMNAERFGFSAEFERLLNNTVEALDLRA</sequence>
<accession>K9ZYP1</accession>
<dbReference type="KEGG" id="dpd:Deipe_0445"/>